<dbReference type="FunFam" id="3.30.70.360:FF:000001">
    <property type="entry name" value="N-acetyldiaminopimelate deacetylase"/>
    <property type="match status" value="1"/>
</dbReference>
<feature type="binding site" evidence="2">
    <location>
        <position position="106"/>
    </location>
    <ligand>
        <name>Mn(2+)</name>
        <dbReference type="ChEBI" id="CHEBI:29035"/>
        <label>2</label>
    </ligand>
</feature>
<dbReference type="STRING" id="1724.GCA_001044175_02548"/>
<keyword evidence="5" id="KW-1185">Reference proteome</keyword>
<evidence type="ECO:0000256" key="1">
    <source>
        <dbReference type="ARBA" id="ARBA00022801"/>
    </source>
</evidence>
<reference evidence="4 5" key="1">
    <citation type="submission" date="2017-10" db="EMBL/GenBank/DDBJ databases">
        <title>Sequencing the genomes of 1000 actinobacteria strains.</title>
        <authorList>
            <person name="Klenk H.-P."/>
        </authorList>
    </citation>
    <scope>NUCLEOTIDE SEQUENCE [LARGE SCALE GENOMIC DNA]</scope>
    <source>
        <strain evidence="4 5">DSM 20688</strain>
    </source>
</reference>
<dbReference type="GO" id="GO:0046872">
    <property type="term" value="F:metal ion binding"/>
    <property type="evidence" value="ECO:0007669"/>
    <property type="project" value="UniProtKB-KW"/>
</dbReference>
<evidence type="ECO:0000313" key="5">
    <source>
        <dbReference type="Proteomes" id="UP000221653"/>
    </source>
</evidence>
<dbReference type="InterPro" id="IPR036264">
    <property type="entry name" value="Bact_exopeptidase_dim_dom"/>
</dbReference>
<sequence length="402" mass="43194">MTTPEIFRQDAAELLPELQEFRRDLHRNPELGNNLPRTQQKVLDALEGLPLEITVGEKITSVTAVLRGGKSTGASVLLRGDMDALAVQEETDEPFASEIDGLMHGCGHDMHTAGLVGAARLLCAHRDELAGDVIFMFQPGEEGPGGAEPMIQEGVLEASGSRPIAAYALHVGPQDKGTFHYIDGPVTSATNNVTITVHGVGGHASNPSAALDPVTIAAEIILAFQTGITRGLSALRPVVISVTNLRSGDGAYNAIPREVVMGASVRVLHNEDVDLVEERMRRIAEGVAAAHGATVTVDFDRLYPAAATDPAENQFAARLFGEMFGEECLRPLDVPYMGSEDFGYVLKEIPGTFMFYGAGYEHIPESEREWNHSPYAKFDDSVLGDQAAALAAVAFERLKHNQ</sequence>
<keyword evidence="2" id="KW-0479">Metal-binding</keyword>
<dbReference type="Pfam" id="PF07687">
    <property type="entry name" value="M20_dimer"/>
    <property type="match status" value="1"/>
</dbReference>
<dbReference type="AlphaFoldDB" id="A0A2A9DML4"/>
<protein>
    <submittedName>
        <fullName evidence="4">Hippurate hydrolase</fullName>
    </submittedName>
</protein>
<feature type="binding site" evidence="2">
    <location>
        <position position="170"/>
    </location>
    <ligand>
        <name>Mn(2+)</name>
        <dbReference type="ChEBI" id="CHEBI:29035"/>
        <label>2</label>
    </ligand>
</feature>
<feature type="binding site" evidence="2">
    <location>
        <position position="108"/>
    </location>
    <ligand>
        <name>Mn(2+)</name>
        <dbReference type="ChEBI" id="CHEBI:29035"/>
        <label>2</label>
    </ligand>
</feature>
<dbReference type="InterPro" id="IPR017439">
    <property type="entry name" value="Amidohydrolase"/>
</dbReference>
<dbReference type="SUPFAM" id="SSF55031">
    <property type="entry name" value="Bacterial exopeptidase dimerisation domain"/>
    <property type="match status" value="1"/>
</dbReference>
<evidence type="ECO:0000259" key="3">
    <source>
        <dbReference type="Pfam" id="PF07687"/>
    </source>
</evidence>
<comment type="cofactor">
    <cofactor evidence="2">
        <name>Mn(2+)</name>
        <dbReference type="ChEBI" id="CHEBI:29035"/>
    </cofactor>
    <text evidence="2">The Mn(2+) ion enhances activity.</text>
</comment>
<dbReference type="NCBIfam" id="TIGR01891">
    <property type="entry name" value="amidohydrolases"/>
    <property type="match status" value="1"/>
</dbReference>
<dbReference type="Proteomes" id="UP000221653">
    <property type="component" value="Unassembled WGS sequence"/>
</dbReference>
<dbReference type="SUPFAM" id="SSF53187">
    <property type="entry name" value="Zn-dependent exopeptidases"/>
    <property type="match status" value="1"/>
</dbReference>
<evidence type="ECO:0000313" key="4">
    <source>
        <dbReference type="EMBL" id="PFG27844.1"/>
    </source>
</evidence>
<dbReference type="PIRSF" id="PIRSF005962">
    <property type="entry name" value="Pept_M20D_amidohydro"/>
    <property type="match status" value="1"/>
</dbReference>
<dbReference type="Gene3D" id="3.40.630.10">
    <property type="entry name" value="Zn peptidases"/>
    <property type="match status" value="1"/>
</dbReference>
<dbReference type="PANTHER" id="PTHR11014:SF63">
    <property type="entry name" value="METALLOPEPTIDASE, PUTATIVE (AFU_ORTHOLOGUE AFUA_6G09600)-RELATED"/>
    <property type="match status" value="1"/>
</dbReference>
<dbReference type="EMBL" id="PDJF01000001">
    <property type="protein sequence ID" value="PFG27844.1"/>
    <property type="molecule type" value="Genomic_DNA"/>
</dbReference>
<dbReference type="GO" id="GO:0050118">
    <property type="term" value="F:N-acetyldiaminopimelate deacetylase activity"/>
    <property type="evidence" value="ECO:0007669"/>
    <property type="project" value="UniProtKB-ARBA"/>
</dbReference>
<feature type="binding site" evidence="2">
    <location>
        <position position="142"/>
    </location>
    <ligand>
        <name>Mn(2+)</name>
        <dbReference type="ChEBI" id="CHEBI:29035"/>
        <label>2</label>
    </ligand>
</feature>
<feature type="domain" description="Peptidase M20 dimerisation" evidence="3">
    <location>
        <begin position="193"/>
        <end position="288"/>
    </location>
</feature>
<accession>A0A2A9DML4</accession>
<feature type="binding site" evidence="2">
    <location>
        <position position="372"/>
    </location>
    <ligand>
        <name>Mn(2+)</name>
        <dbReference type="ChEBI" id="CHEBI:29035"/>
        <label>2</label>
    </ligand>
</feature>
<gene>
    <name evidence="4" type="ORF">ATK06_0923</name>
</gene>
<proteinExistence type="predicted"/>
<keyword evidence="1 4" id="KW-0378">Hydrolase</keyword>
<dbReference type="RefSeq" id="WP_048381250.1">
    <property type="nucleotide sequence ID" value="NZ_LDYE01000009.1"/>
</dbReference>
<dbReference type="OrthoDB" id="9777385at2"/>
<dbReference type="GO" id="GO:0019877">
    <property type="term" value="P:diaminopimelate biosynthetic process"/>
    <property type="evidence" value="ECO:0007669"/>
    <property type="project" value="UniProtKB-ARBA"/>
</dbReference>
<evidence type="ECO:0000256" key="2">
    <source>
        <dbReference type="PIRSR" id="PIRSR005962-1"/>
    </source>
</evidence>
<keyword evidence="2" id="KW-0464">Manganese</keyword>
<name>A0A2A9DML4_9CORY</name>
<dbReference type="InterPro" id="IPR002933">
    <property type="entry name" value="Peptidase_M20"/>
</dbReference>
<dbReference type="PANTHER" id="PTHR11014">
    <property type="entry name" value="PEPTIDASE M20 FAMILY MEMBER"/>
    <property type="match status" value="1"/>
</dbReference>
<organism evidence="4 5">
    <name type="scientific">Corynebacterium renale</name>
    <dbReference type="NCBI Taxonomy" id="1724"/>
    <lineage>
        <taxon>Bacteria</taxon>
        <taxon>Bacillati</taxon>
        <taxon>Actinomycetota</taxon>
        <taxon>Actinomycetes</taxon>
        <taxon>Mycobacteriales</taxon>
        <taxon>Corynebacteriaceae</taxon>
        <taxon>Corynebacterium</taxon>
    </lineage>
</organism>
<dbReference type="InterPro" id="IPR011650">
    <property type="entry name" value="Peptidase_M20_dimer"/>
</dbReference>
<dbReference type="Gene3D" id="3.30.70.360">
    <property type="match status" value="1"/>
</dbReference>
<comment type="caution">
    <text evidence="4">The sequence shown here is derived from an EMBL/GenBank/DDBJ whole genome shotgun (WGS) entry which is preliminary data.</text>
</comment>
<dbReference type="Pfam" id="PF01546">
    <property type="entry name" value="Peptidase_M20"/>
    <property type="match status" value="1"/>
</dbReference>
<dbReference type="CDD" id="cd03886">
    <property type="entry name" value="M20_Acy1"/>
    <property type="match status" value="1"/>
</dbReference>